<dbReference type="KEGG" id="prh:LT40_06125"/>
<feature type="domain" description="DUF6316" evidence="1">
    <location>
        <begin position="5"/>
        <end position="57"/>
    </location>
</feature>
<dbReference type="Proteomes" id="UP000029499">
    <property type="component" value="Chromosome"/>
</dbReference>
<gene>
    <name evidence="2" type="ORF">LT40_06125</name>
</gene>
<dbReference type="OrthoDB" id="7017872at2"/>
<evidence type="ECO:0000313" key="2">
    <source>
        <dbReference type="EMBL" id="AIS17011.1"/>
    </source>
</evidence>
<sequence length="64" mass="7561">MFGKRAQDLVETTHFRAERFSTVNGFYFFSTRENTLEGPFATREEAERESRAYVSRVSGRKSYR</sequence>
<evidence type="ECO:0000313" key="3">
    <source>
        <dbReference type="Proteomes" id="UP000029499"/>
    </source>
</evidence>
<evidence type="ECO:0000259" key="1">
    <source>
        <dbReference type="Pfam" id="PF19837"/>
    </source>
</evidence>
<reference evidence="2 3" key="1">
    <citation type="journal article" date="2015" name="J. Biotechnol.">
        <title>Complete genome sequence of Pseudomonas rhizosphaerae IH5T (=DSM 16299T), a phosphate-solubilizing rhizobacterium for bacterial biofertilizer.</title>
        <authorList>
            <person name="Kwak Y."/>
            <person name="Jung B.K."/>
            <person name="Shin J.H."/>
        </authorList>
    </citation>
    <scope>NUCLEOTIDE SEQUENCE [LARGE SCALE GENOMIC DNA]</scope>
    <source>
        <strain evidence="2">DSM 16299</strain>
    </source>
</reference>
<dbReference type="eggNOG" id="ENOG5033F8D">
    <property type="taxonomic scope" value="Bacteria"/>
</dbReference>
<dbReference type="InterPro" id="IPR045630">
    <property type="entry name" value="DUF6316"/>
</dbReference>
<keyword evidence="3" id="KW-1185">Reference proteome</keyword>
<dbReference type="HOGENOM" id="CLU_191515_0_0_6"/>
<proteinExistence type="predicted"/>
<accession>A0A089ZQ49</accession>
<dbReference type="AlphaFoldDB" id="A0A089ZQ49"/>
<dbReference type="RefSeq" id="WP_043187686.1">
    <property type="nucleotide sequence ID" value="NZ_CP009533.1"/>
</dbReference>
<dbReference type="Pfam" id="PF19837">
    <property type="entry name" value="DUF6316"/>
    <property type="match status" value="1"/>
</dbReference>
<name>A0A089ZQ49_9PSED</name>
<organism evidence="2 3">
    <name type="scientific">Pseudomonas rhizosphaerae</name>
    <dbReference type="NCBI Taxonomy" id="216142"/>
    <lineage>
        <taxon>Bacteria</taxon>
        <taxon>Pseudomonadati</taxon>
        <taxon>Pseudomonadota</taxon>
        <taxon>Gammaproteobacteria</taxon>
        <taxon>Pseudomonadales</taxon>
        <taxon>Pseudomonadaceae</taxon>
        <taxon>Pseudomonas</taxon>
    </lineage>
</organism>
<dbReference type="EMBL" id="CP009533">
    <property type="protein sequence ID" value="AIS17011.1"/>
    <property type="molecule type" value="Genomic_DNA"/>
</dbReference>
<protein>
    <submittedName>
        <fullName evidence="2">Thiolase</fullName>
    </submittedName>
</protein>